<proteinExistence type="predicted"/>
<accession>Q75PZ7</accession>
<evidence type="ECO:0000256" key="10">
    <source>
        <dbReference type="ARBA" id="ARBA00022833"/>
    </source>
</evidence>
<dbReference type="SUPFAM" id="SSF49723">
    <property type="entry name" value="Lipase/lipooxygenase domain (PLAT/LH2 domain)"/>
    <property type="match status" value="1"/>
</dbReference>
<keyword evidence="10" id="KW-0862">Zinc</keyword>
<evidence type="ECO:0000256" key="2">
    <source>
        <dbReference type="ARBA" id="ARBA00012018"/>
    </source>
</evidence>
<keyword evidence="6" id="KW-0479">Metal-binding</keyword>
<dbReference type="SMART" id="SM00770">
    <property type="entry name" value="Zn_dep_PLPC"/>
    <property type="match status" value="1"/>
</dbReference>
<dbReference type="PROSITE" id="PS51346">
    <property type="entry name" value="PROKAR_ZN_DEPEND_PLPC_2"/>
    <property type="match status" value="1"/>
</dbReference>
<dbReference type="InterPro" id="IPR008947">
    <property type="entry name" value="PLipase_C/P1_nuclease_dom_sf"/>
</dbReference>
<feature type="domain" description="PLAT" evidence="18">
    <location>
        <begin position="284"/>
        <end position="398"/>
    </location>
</feature>
<dbReference type="Gene3D" id="1.10.575.10">
    <property type="entry name" value="P1 Nuclease"/>
    <property type="match status" value="1"/>
</dbReference>
<protein>
    <recommendedName>
        <fullName evidence="3">Phospholipase C</fullName>
        <ecNumber evidence="2">3.1.4.3</ecNumber>
    </recommendedName>
    <alternativeName>
        <fullName evidence="14">Phosphatidylcholine cholinephosphohydrolase</fullName>
    </alternativeName>
</protein>
<evidence type="ECO:0000256" key="14">
    <source>
        <dbReference type="ARBA" id="ARBA00031285"/>
    </source>
</evidence>
<dbReference type="GO" id="GO:0090729">
    <property type="term" value="F:toxin activity"/>
    <property type="evidence" value="ECO:0007669"/>
    <property type="project" value="UniProtKB-KW"/>
</dbReference>
<dbReference type="AlphaFoldDB" id="Q75PZ7"/>
<keyword evidence="12" id="KW-0204">Cytolysis</keyword>
<evidence type="ECO:0000256" key="12">
    <source>
        <dbReference type="ARBA" id="ARBA00022852"/>
    </source>
</evidence>
<name>Q75PZ7_CLOSR</name>
<keyword evidence="13" id="KW-0843">Virulence</keyword>
<dbReference type="Pfam" id="PF00882">
    <property type="entry name" value="Zn_dep_PLPC"/>
    <property type="match status" value="1"/>
</dbReference>
<feature type="chain" id="PRO_5004286888" description="Phospholipase C" evidence="17">
    <location>
        <begin position="29"/>
        <end position="398"/>
    </location>
</feature>
<evidence type="ECO:0000256" key="3">
    <source>
        <dbReference type="ARBA" id="ARBA00018391"/>
    </source>
</evidence>
<feature type="signal peptide" evidence="17">
    <location>
        <begin position="1"/>
        <end position="28"/>
    </location>
</feature>
<dbReference type="GO" id="GO:0034480">
    <property type="term" value="F:phosphatidylcholine phospholipase C activity"/>
    <property type="evidence" value="ECO:0007669"/>
    <property type="project" value="UniProtKB-EC"/>
</dbReference>
<evidence type="ECO:0000256" key="7">
    <source>
        <dbReference type="ARBA" id="ARBA00022729"/>
    </source>
</evidence>
<dbReference type="Pfam" id="PF01477">
    <property type="entry name" value="PLAT"/>
    <property type="match status" value="1"/>
</dbReference>
<comment type="cofactor">
    <cofactor evidence="1">
        <name>Ca(2+)</name>
        <dbReference type="ChEBI" id="CHEBI:29108"/>
    </cofactor>
</comment>
<evidence type="ECO:0000313" key="20">
    <source>
        <dbReference type="EMBL" id="BAD15292.1"/>
    </source>
</evidence>
<dbReference type="CDD" id="cd00113">
    <property type="entry name" value="PLAT"/>
    <property type="match status" value="1"/>
</dbReference>
<organism evidence="20">
    <name type="scientific">Clostridium sardiniense</name>
    <name type="common">Clostridium absonum</name>
    <dbReference type="NCBI Taxonomy" id="29369"/>
    <lineage>
        <taxon>Bacteria</taxon>
        <taxon>Bacillati</taxon>
        <taxon>Bacillota</taxon>
        <taxon>Clostridia</taxon>
        <taxon>Eubacteriales</taxon>
        <taxon>Clostridiaceae</taxon>
        <taxon>Clostridium</taxon>
    </lineage>
</organism>
<evidence type="ECO:0000256" key="11">
    <source>
        <dbReference type="ARBA" id="ARBA00022837"/>
    </source>
</evidence>
<gene>
    <name evidence="20" type="primary">plc</name>
</gene>
<evidence type="ECO:0000256" key="6">
    <source>
        <dbReference type="ARBA" id="ARBA00022723"/>
    </source>
</evidence>
<evidence type="ECO:0000256" key="1">
    <source>
        <dbReference type="ARBA" id="ARBA00001913"/>
    </source>
</evidence>
<sequence>MNKKILKILSCTLLTGLICIGYTTKAYAWDGKEDGTGTHSVIVTQAIEVLKHDLAKDEPEAIRNNLSILEENLHKFQLGSTFPDYDPNAYSLYQDHFWDPDTDHNFTQDNKWYLSYAVPDNAESQTRKFAALAKNEWAKGNYEKAVWYLGQGMHYFGDLNTPYHAANVTAVDSPGHVKFETYAEERKDTYRLDTTGYNTDDAFYKDTLKNDNFNEWSKGYCKYWAKQAKYLYYSHATMSNSWDDWEYAASHGVGNAQKGVAGYLYRFLNDVSNKDAVDKDYNLNEIVVMIKTADVQDAGTDNYIYFGIETKDGVKEEWALDNPGNDFTRNQEGTYTLKLKNKNIKYSDIKNMWIRDEKLTVATDGWKPSYVKVIAGDKVRLEKNINEWISGGTTYPLN</sequence>
<dbReference type="EC" id="3.1.4.3" evidence="2"/>
<keyword evidence="7 17" id="KW-0732">Signal</keyword>
<dbReference type="CDD" id="cd11009">
    <property type="entry name" value="Zn_dep_PLPC"/>
    <property type="match status" value="1"/>
</dbReference>
<dbReference type="InterPro" id="IPR036392">
    <property type="entry name" value="PLAT/LH2_dom_sf"/>
</dbReference>
<dbReference type="InterPro" id="IPR001024">
    <property type="entry name" value="PLAT/LH2_dom"/>
</dbReference>
<evidence type="ECO:0000256" key="13">
    <source>
        <dbReference type="ARBA" id="ARBA00023026"/>
    </source>
</evidence>
<evidence type="ECO:0000259" key="18">
    <source>
        <dbReference type="PROSITE" id="PS50095"/>
    </source>
</evidence>
<evidence type="ECO:0000256" key="17">
    <source>
        <dbReference type="SAM" id="SignalP"/>
    </source>
</evidence>
<comment type="caution">
    <text evidence="16">Lacks conserved residue(s) required for the propagation of feature annotation.</text>
</comment>
<feature type="domain" description="Zn-dependent PLC" evidence="19">
    <location>
        <begin position="26"/>
        <end position="278"/>
    </location>
</feature>
<dbReference type="InterPro" id="IPR001531">
    <property type="entry name" value="Zn_PLipaseC"/>
</dbReference>
<evidence type="ECO:0000256" key="5">
    <source>
        <dbReference type="ARBA" id="ARBA00022656"/>
    </source>
</evidence>
<dbReference type="GO" id="GO:0008270">
    <property type="term" value="F:zinc ion binding"/>
    <property type="evidence" value="ECO:0007669"/>
    <property type="project" value="InterPro"/>
</dbReference>
<evidence type="ECO:0000256" key="9">
    <source>
        <dbReference type="ARBA" id="ARBA00022801"/>
    </source>
</evidence>
<evidence type="ECO:0000256" key="4">
    <source>
        <dbReference type="ARBA" id="ARBA00022525"/>
    </source>
</evidence>
<keyword evidence="8" id="KW-0354">Hemolysis</keyword>
<dbReference type="Gene3D" id="2.60.60.20">
    <property type="entry name" value="PLAT/LH2 domain"/>
    <property type="match status" value="1"/>
</dbReference>
<dbReference type="EMBL" id="AB162962">
    <property type="protein sequence ID" value="BAD15292.1"/>
    <property type="molecule type" value="Genomic_DNA"/>
</dbReference>
<comment type="catalytic activity">
    <reaction evidence="15">
        <text>a 1,2-diacyl-sn-glycero-3-phosphocholine + H2O = phosphocholine + a 1,2-diacyl-sn-glycerol + H(+)</text>
        <dbReference type="Rhea" id="RHEA:10604"/>
        <dbReference type="ChEBI" id="CHEBI:15377"/>
        <dbReference type="ChEBI" id="CHEBI:15378"/>
        <dbReference type="ChEBI" id="CHEBI:17815"/>
        <dbReference type="ChEBI" id="CHEBI:57643"/>
        <dbReference type="ChEBI" id="CHEBI:295975"/>
        <dbReference type="EC" id="3.1.4.3"/>
    </reaction>
</comment>
<dbReference type="PROSITE" id="PS50095">
    <property type="entry name" value="PLAT"/>
    <property type="match status" value="1"/>
</dbReference>
<dbReference type="GO" id="GO:0031640">
    <property type="term" value="P:killing of cells of another organism"/>
    <property type="evidence" value="ECO:0007669"/>
    <property type="project" value="UniProtKB-KW"/>
</dbReference>
<dbReference type="SUPFAM" id="SSF48537">
    <property type="entry name" value="Phospholipase C/P1 nuclease"/>
    <property type="match status" value="1"/>
</dbReference>
<dbReference type="InterPro" id="IPR029002">
    <property type="entry name" value="PLPC/GPLD1"/>
</dbReference>
<keyword evidence="11" id="KW-0106">Calcium</keyword>
<keyword evidence="9" id="KW-0378">Hydrolase</keyword>
<evidence type="ECO:0000256" key="16">
    <source>
        <dbReference type="PROSITE-ProRule" id="PRU00152"/>
    </source>
</evidence>
<keyword evidence="4" id="KW-0964">Secreted</keyword>
<evidence type="ECO:0000256" key="8">
    <source>
        <dbReference type="ARBA" id="ARBA00022735"/>
    </source>
</evidence>
<evidence type="ECO:0000256" key="15">
    <source>
        <dbReference type="ARBA" id="ARBA00047492"/>
    </source>
</evidence>
<dbReference type="PRINTS" id="PR00479">
    <property type="entry name" value="PRPHPHLPASEC"/>
</dbReference>
<dbReference type="PROSITE" id="PS00384">
    <property type="entry name" value="PROKAR_ZN_DEPEND_PLPC_1"/>
    <property type="match status" value="1"/>
</dbReference>
<evidence type="ECO:0000259" key="19">
    <source>
        <dbReference type="PROSITE" id="PS51346"/>
    </source>
</evidence>
<reference evidence="20" key="1">
    <citation type="journal article" date="2005" name="Int. J. Syst. Evol. Microbiol.">
        <title>Clostridium sardiniense Prevot 1938 and Clostridium absonum Nakamura et al. 1973 are heterotypic synonyms: evidence from phylogenetic analyses of phospholipase C and 16S rRNA sequences, and DNA relatedness.</title>
        <authorList>
            <person name="Wang X."/>
            <person name="Maegawa T."/>
            <person name="Karasawa T."/>
            <person name="Ozaki E."/>
            <person name="Nakamura S."/>
        </authorList>
    </citation>
    <scope>NUCLEOTIDE SEQUENCE</scope>
    <source>
        <strain evidence="20">DSM 2632</strain>
    </source>
</reference>
<keyword evidence="5" id="KW-0800">Toxin</keyword>